<evidence type="ECO:0000313" key="2">
    <source>
        <dbReference type="Proteomes" id="UP000253208"/>
    </source>
</evidence>
<dbReference type="Gene3D" id="3.10.20.30">
    <property type="match status" value="1"/>
</dbReference>
<dbReference type="Proteomes" id="UP000253208">
    <property type="component" value="Unassembled WGS sequence"/>
</dbReference>
<dbReference type="InterPro" id="IPR010035">
    <property type="entry name" value="Thi_S"/>
</dbReference>
<dbReference type="CDD" id="cd00565">
    <property type="entry name" value="Ubl_ThiS"/>
    <property type="match status" value="1"/>
</dbReference>
<dbReference type="NCBIfam" id="TIGR01683">
    <property type="entry name" value="thiS"/>
    <property type="match status" value="1"/>
</dbReference>
<sequence length="69" mass="7735">MTITVAGNKKEYEDGLKLTELIEKEDIESPEYVTVTINDEFISKADVPETEVKDGDVVEFLYYMGGGAR</sequence>
<evidence type="ECO:0000313" key="1">
    <source>
        <dbReference type="EMBL" id="RCH44573.1"/>
    </source>
</evidence>
<gene>
    <name evidence="1" type="primary">thiS</name>
    <name evidence="1" type="ORF">C4886_06040</name>
</gene>
<comment type="caution">
    <text evidence="1">The sequence shown here is derived from an EMBL/GenBank/DDBJ whole genome shotgun (WGS) entry which is preliminary data.</text>
</comment>
<dbReference type="InterPro" id="IPR012675">
    <property type="entry name" value="Beta-grasp_dom_sf"/>
</dbReference>
<accession>A0A367G2Y0</accession>
<dbReference type="AlphaFoldDB" id="A0A367G2Y0"/>
<dbReference type="Pfam" id="PF02597">
    <property type="entry name" value="ThiS"/>
    <property type="match status" value="1"/>
</dbReference>
<name>A0A367G2Y0_9FIRM</name>
<dbReference type="SUPFAM" id="SSF54285">
    <property type="entry name" value="MoaD/ThiS"/>
    <property type="match status" value="1"/>
</dbReference>
<dbReference type="RefSeq" id="WP_021650460.1">
    <property type="nucleotide sequence ID" value="NZ_PSQG01000007.1"/>
</dbReference>
<reference evidence="1 2" key="1">
    <citation type="submission" date="2018-02" db="EMBL/GenBank/DDBJ databases">
        <title>Complete genome sequencing of Faecalibacterium prausnitzii strains isolated from the human gut.</title>
        <authorList>
            <person name="Fitzgerald B.C."/>
            <person name="Shkoporov A.N."/>
            <person name="Ross P.R."/>
            <person name="Hill C."/>
        </authorList>
    </citation>
    <scope>NUCLEOTIDE SEQUENCE [LARGE SCALE GENOMIC DNA]</scope>
    <source>
        <strain evidence="1 2">APC942/31-1</strain>
    </source>
</reference>
<organism evidence="1 2">
    <name type="scientific">Blautia obeum</name>
    <dbReference type="NCBI Taxonomy" id="40520"/>
    <lineage>
        <taxon>Bacteria</taxon>
        <taxon>Bacillati</taxon>
        <taxon>Bacillota</taxon>
        <taxon>Clostridia</taxon>
        <taxon>Lachnospirales</taxon>
        <taxon>Lachnospiraceae</taxon>
        <taxon>Blautia</taxon>
    </lineage>
</organism>
<protein>
    <submittedName>
        <fullName evidence="1">Thiamine biosynthesis protein ThiS</fullName>
    </submittedName>
</protein>
<dbReference type="InterPro" id="IPR003749">
    <property type="entry name" value="ThiS/MoaD-like"/>
</dbReference>
<dbReference type="InterPro" id="IPR016155">
    <property type="entry name" value="Mopterin_synth/thiamin_S_b"/>
</dbReference>
<dbReference type="EMBL" id="PSQG01000007">
    <property type="protein sequence ID" value="RCH44573.1"/>
    <property type="molecule type" value="Genomic_DNA"/>
</dbReference>
<proteinExistence type="predicted"/>